<keyword evidence="1 3" id="KW-0853">WD repeat</keyword>
<sequence>MKQLSKLKKKLTSSGSANEQSSRPASVPSAASTSQITTPSSHHSTGTFLSVPVESSSATALPSTATTEPATVSSRSPEPQNAITSIPERLWNRADDILEEKELEIVKSYQEILNLVQLELDDTAAPEELQHLEHCKTNKSRHMWRLVCSGLEKSKRQTKLKESVSNIIETIDNLKGIVDKAVKYSSEAAIAWAGVTLGLEILSNPMKEPGLNRKGITYVVSRMEWYWNLAELVLQDSSSVPSAAMRNNLETQIMEFYKKLLLFQMRSACLYYRSWAVVILRDAIKLDDWSGELNSIKDAESLIRKDIEQYGNQDIRLKLRTIEITVDCLAALLITDPRMDKRRIQSQKGDPLKESYEWILESNAYQTFMNDASARVLWINGPPGKGKTMLLCGIIDELQQSFRPISFFLCQANFKEEELSSDIAVMRGLIYVLLEHQPSLISAIRPSYDKQKDRLFNSINSSELLGDILTTMLQDPSLHDAVLLVDALDECKINRPKLISLVVRLSKSCNTKWIVSSRDWPEIRQELSDATELISLDLEKEHEAVSQAVKSYINKRVDDLAKTKWKNDLELKEKVFDYMQSHADDTFLWVALVCERLANSGIGKRLVMEELVKFPTSLGALYQAMMDRITDSSEADRLKQILALVCLVYRPLTSAEVPTLVESMDDYDEEDVKDAIASCGSFLTLQDGEIFFVHQSAKEFLLDQGHESIFPCGESHQHAQIFSRSVEAMEKTLRQDIYELESPGTLNPVEVPSPDPLACIKSIMALEAILANVEVQELTHFTHDAHRFISRHKPAIEMAPLQVYAWALIFSPQCSIIRQQLKRELELNAHRCLFLPDGNNIILTSGEHIAVFNWRSGERVSTLDQIIKYEGNVALLSSTDIVAISPGITVAKIWDLSTGDCKHAFDWDGAAIDLVACSLDGHWVAAASGYDVRLWCLDDTQGWIYRHDLSHEYSVNCLTFSADSRAFISGSLDNLMRVWDETGACAEVLKGHTQPIRFLSVYGDQLASISEDGTIMLWDLSDILSDLGKQRRRPSAQTSNSLFQESEQSAGLNEDLRIDSLLFSRTGSMLGPLSYGETHIWDAMTDTCTNILFSGGPSGPDEVGFSPDDRLVAMKDLDGKLGVWDTNLMTQIHSFDSKGYGYVAISANGRRVALLSDSSAANEQPMWVLEMGDLIQDPETPAHLTSEILQIYNTPKSGQVLFSEDWKFLVVCRLYGQLEVLHQKSGCWVNEQLTGSASYLSKEIPLAFSRENERLLTYDQRLGFAIRKMTSPYVTKEFGSLQAKAPPYNNAKLEKPFLRIPTWYGLLEVGEPSDFKGTRRVGRGLSIELDWIMREDEQMLWIPADYRRIALDVNASRVAFVCPSGQIKIMRFQ</sequence>
<reference evidence="6 7" key="1">
    <citation type="submission" date="2020-05" db="EMBL/GenBank/DDBJ databases">
        <title>Identification and distribution of gene clusters putatively required for synthesis of sphingolipid metabolism inhibitors in phylogenetically diverse species of the filamentous fungus Fusarium.</title>
        <authorList>
            <person name="Kim H.-S."/>
            <person name="Busman M."/>
            <person name="Brown D.W."/>
            <person name="Divon H."/>
            <person name="Uhlig S."/>
            <person name="Proctor R.H."/>
        </authorList>
    </citation>
    <scope>NUCLEOTIDE SEQUENCE [LARGE SCALE GENOMIC DNA]</scope>
    <source>
        <strain evidence="6 7">NRRL 25311</strain>
    </source>
</reference>
<feature type="compositionally biased region" description="Polar residues" evidence="4">
    <location>
        <begin position="72"/>
        <end position="84"/>
    </location>
</feature>
<dbReference type="SUPFAM" id="SSF52540">
    <property type="entry name" value="P-loop containing nucleoside triphosphate hydrolases"/>
    <property type="match status" value="1"/>
</dbReference>
<evidence type="ECO:0000313" key="6">
    <source>
        <dbReference type="EMBL" id="KAF5694804.1"/>
    </source>
</evidence>
<dbReference type="Proteomes" id="UP000562682">
    <property type="component" value="Unassembled WGS sequence"/>
</dbReference>
<protein>
    <submittedName>
        <fullName evidence="6">Het-E-1 heterokaryon incompatibility protein</fullName>
    </submittedName>
</protein>
<keyword evidence="2" id="KW-0677">Repeat</keyword>
<dbReference type="Gene3D" id="2.130.10.10">
    <property type="entry name" value="YVTN repeat-like/Quinoprotein amine dehydrogenase"/>
    <property type="match status" value="3"/>
</dbReference>
<dbReference type="InterPro" id="IPR015943">
    <property type="entry name" value="WD40/YVTN_repeat-like_dom_sf"/>
</dbReference>
<dbReference type="SMART" id="SM00320">
    <property type="entry name" value="WD40"/>
    <property type="match status" value="4"/>
</dbReference>
<keyword evidence="7" id="KW-1185">Reference proteome</keyword>
<feature type="repeat" description="WD" evidence="3">
    <location>
        <begin position="989"/>
        <end position="1021"/>
    </location>
</feature>
<dbReference type="Pfam" id="PF17100">
    <property type="entry name" value="NACHT_N"/>
    <property type="match status" value="1"/>
</dbReference>
<gene>
    <name evidence="6" type="ORF">FDENT_932</name>
</gene>
<feature type="compositionally biased region" description="Polar residues" evidence="4">
    <location>
        <begin position="35"/>
        <end position="48"/>
    </location>
</feature>
<evidence type="ECO:0000313" key="7">
    <source>
        <dbReference type="Proteomes" id="UP000562682"/>
    </source>
</evidence>
<dbReference type="InterPro" id="IPR011047">
    <property type="entry name" value="Quinoprotein_ADH-like_sf"/>
</dbReference>
<evidence type="ECO:0000256" key="2">
    <source>
        <dbReference type="ARBA" id="ARBA00022737"/>
    </source>
</evidence>
<dbReference type="InterPro" id="IPR007111">
    <property type="entry name" value="NACHT_NTPase"/>
</dbReference>
<dbReference type="InterPro" id="IPR027417">
    <property type="entry name" value="P-loop_NTPase"/>
</dbReference>
<evidence type="ECO:0000256" key="1">
    <source>
        <dbReference type="ARBA" id="ARBA00022574"/>
    </source>
</evidence>
<dbReference type="PANTHER" id="PTHR10039">
    <property type="entry name" value="AMELOGENIN"/>
    <property type="match status" value="1"/>
</dbReference>
<feature type="domain" description="NACHT" evidence="5">
    <location>
        <begin position="375"/>
        <end position="518"/>
    </location>
</feature>
<dbReference type="PROSITE" id="PS50082">
    <property type="entry name" value="WD_REPEATS_2"/>
    <property type="match status" value="2"/>
</dbReference>
<evidence type="ECO:0000259" key="5">
    <source>
        <dbReference type="PROSITE" id="PS50837"/>
    </source>
</evidence>
<feature type="compositionally biased region" description="Basic residues" evidence="4">
    <location>
        <begin position="1"/>
        <end position="11"/>
    </location>
</feature>
<evidence type="ECO:0000256" key="3">
    <source>
        <dbReference type="PROSITE-ProRule" id="PRU00221"/>
    </source>
</evidence>
<dbReference type="Pfam" id="PF00400">
    <property type="entry name" value="WD40"/>
    <property type="match status" value="2"/>
</dbReference>
<dbReference type="PROSITE" id="PS00678">
    <property type="entry name" value="WD_REPEATS_1"/>
    <property type="match status" value="1"/>
</dbReference>
<comment type="caution">
    <text evidence="6">The sequence shown here is derived from an EMBL/GenBank/DDBJ whole genome shotgun (WGS) entry which is preliminary data.</text>
</comment>
<evidence type="ECO:0000256" key="4">
    <source>
        <dbReference type="SAM" id="MobiDB-lite"/>
    </source>
</evidence>
<feature type="region of interest" description="Disordered" evidence="4">
    <location>
        <begin position="1"/>
        <end position="87"/>
    </location>
</feature>
<name>A0A8H5XJP9_9HYPO</name>
<dbReference type="InterPro" id="IPR056884">
    <property type="entry name" value="NPHP3-like_N"/>
</dbReference>
<dbReference type="InterPro" id="IPR001680">
    <property type="entry name" value="WD40_rpt"/>
</dbReference>
<accession>A0A8H5XJP9</accession>
<dbReference type="PROSITE" id="PS50294">
    <property type="entry name" value="WD_REPEATS_REGION"/>
    <property type="match status" value="2"/>
</dbReference>
<dbReference type="PROSITE" id="PS50837">
    <property type="entry name" value="NACHT"/>
    <property type="match status" value="1"/>
</dbReference>
<dbReference type="EMBL" id="JAAOAK010000018">
    <property type="protein sequence ID" value="KAF5694804.1"/>
    <property type="molecule type" value="Genomic_DNA"/>
</dbReference>
<dbReference type="PANTHER" id="PTHR10039:SF17">
    <property type="entry name" value="FUNGAL STAND N-TERMINAL GOODBYE DOMAIN-CONTAINING PROTEIN-RELATED"/>
    <property type="match status" value="1"/>
</dbReference>
<feature type="repeat" description="WD" evidence="3">
    <location>
        <begin position="948"/>
        <end position="980"/>
    </location>
</feature>
<feature type="compositionally biased region" description="Low complexity" evidence="4">
    <location>
        <begin position="54"/>
        <end position="71"/>
    </location>
</feature>
<dbReference type="InterPro" id="IPR019775">
    <property type="entry name" value="WD40_repeat_CS"/>
</dbReference>
<dbReference type="SUPFAM" id="SSF50998">
    <property type="entry name" value="Quinoprotein alcohol dehydrogenase-like"/>
    <property type="match status" value="1"/>
</dbReference>
<dbReference type="InterPro" id="IPR031359">
    <property type="entry name" value="NACHT_N"/>
</dbReference>
<feature type="compositionally biased region" description="Low complexity" evidence="4">
    <location>
        <begin position="21"/>
        <end position="34"/>
    </location>
</feature>
<dbReference type="Gene3D" id="3.40.50.300">
    <property type="entry name" value="P-loop containing nucleotide triphosphate hydrolases"/>
    <property type="match status" value="1"/>
</dbReference>
<dbReference type="Pfam" id="PF24883">
    <property type="entry name" value="NPHP3_N"/>
    <property type="match status" value="1"/>
</dbReference>
<organism evidence="6 7">
    <name type="scientific">Fusarium denticulatum</name>
    <dbReference type="NCBI Taxonomy" id="48507"/>
    <lineage>
        <taxon>Eukaryota</taxon>
        <taxon>Fungi</taxon>
        <taxon>Dikarya</taxon>
        <taxon>Ascomycota</taxon>
        <taxon>Pezizomycotina</taxon>
        <taxon>Sordariomycetes</taxon>
        <taxon>Hypocreomycetidae</taxon>
        <taxon>Hypocreales</taxon>
        <taxon>Nectriaceae</taxon>
        <taxon>Fusarium</taxon>
        <taxon>Fusarium fujikuroi species complex</taxon>
    </lineage>
</organism>
<proteinExistence type="predicted"/>